<evidence type="ECO:0000313" key="1">
    <source>
        <dbReference type="EMBL" id="KAI4469383.1"/>
    </source>
</evidence>
<keyword evidence="2" id="KW-1185">Reference proteome</keyword>
<reference evidence="1" key="1">
    <citation type="submission" date="2022-04" db="EMBL/GenBank/DDBJ databases">
        <title>Chromosome-scale genome assembly of Holotrichia oblita Faldermann.</title>
        <authorList>
            <person name="Rongchong L."/>
        </authorList>
    </citation>
    <scope>NUCLEOTIDE SEQUENCE</scope>
    <source>
        <strain evidence="1">81SQS9</strain>
    </source>
</reference>
<dbReference type="Proteomes" id="UP001056778">
    <property type="component" value="Chromosome 1"/>
</dbReference>
<accession>A0ACB9TRK1</accession>
<name>A0ACB9TRK1_HOLOL</name>
<dbReference type="EMBL" id="CM043015">
    <property type="protein sequence ID" value="KAI4469383.1"/>
    <property type="molecule type" value="Genomic_DNA"/>
</dbReference>
<gene>
    <name evidence="1" type="ORF">MML48_1g00104</name>
</gene>
<evidence type="ECO:0000313" key="2">
    <source>
        <dbReference type="Proteomes" id="UP001056778"/>
    </source>
</evidence>
<protein>
    <submittedName>
        <fullName evidence="1">Leucine-rich repeat-containing</fullName>
    </submittedName>
</protein>
<sequence>MPPSQKINLKDKIDDGEIDLSMCDLQDVPVKDIANTKNIFSLDLSNNHLITLPKNFSTLKFLTKLDLSKNSLKELPENFGDLVKLKHLDLYKNELQHLPLSFGKIKALKWLDLKDNPLVPAIREAAGPCLDSKQCQACAKNIVQFYSELQQRVEAEKEMREKQRQRDLQANELALQKQKQQEKKNKKKEKKHKNIENAHRNNNINDEPIIEEKSYNYPKNAAQPKKKRGFFSALLNMILTIIMHVLFFALFVFLLTSLKFKLTLDLETKVVKQWGQFVRMVPPTYHPYLHDFSYYFMIVHTKTGESIYAVIYYLKYFGKKLMLTILIMFTKRY</sequence>
<organism evidence="1 2">
    <name type="scientific">Holotrichia oblita</name>
    <name type="common">Chafer beetle</name>
    <dbReference type="NCBI Taxonomy" id="644536"/>
    <lineage>
        <taxon>Eukaryota</taxon>
        <taxon>Metazoa</taxon>
        <taxon>Ecdysozoa</taxon>
        <taxon>Arthropoda</taxon>
        <taxon>Hexapoda</taxon>
        <taxon>Insecta</taxon>
        <taxon>Pterygota</taxon>
        <taxon>Neoptera</taxon>
        <taxon>Endopterygota</taxon>
        <taxon>Coleoptera</taxon>
        <taxon>Polyphaga</taxon>
        <taxon>Scarabaeiformia</taxon>
        <taxon>Scarabaeidae</taxon>
        <taxon>Melolonthinae</taxon>
        <taxon>Holotrichia</taxon>
    </lineage>
</organism>
<comment type="caution">
    <text evidence="1">The sequence shown here is derived from an EMBL/GenBank/DDBJ whole genome shotgun (WGS) entry which is preliminary data.</text>
</comment>
<proteinExistence type="predicted"/>